<dbReference type="RefSeq" id="WP_171626765.1">
    <property type="nucleotide sequence ID" value="NZ_JABBPG010000006.1"/>
</dbReference>
<protein>
    <submittedName>
        <fullName evidence="6">Integrase arm-type DNA-binding domain-containing protein</fullName>
    </submittedName>
</protein>
<keyword evidence="3 6" id="KW-0238">DNA-binding</keyword>
<dbReference type="EMBL" id="JABBPG010000006">
    <property type="protein sequence ID" value="NOU51703.1"/>
    <property type="molecule type" value="Genomic_DNA"/>
</dbReference>
<reference evidence="6 7" key="1">
    <citation type="submission" date="2020-04" db="EMBL/GenBank/DDBJ databases">
        <title>Pseudoalteromonas caenipelagi sp. nov., isolated from a tidal flat.</title>
        <authorList>
            <person name="Park S."/>
            <person name="Yoon J.-H."/>
        </authorList>
    </citation>
    <scope>NUCLEOTIDE SEQUENCE [LARGE SCALE GENOMIC DNA]</scope>
    <source>
        <strain evidence="6 7">JBTF-M23</strain>
    </source>
</reference>
<comment type="similarity">
    <text evidence="1">Belongs to the 'phage' integrase family.</text>
</comment>
<dbReference type="Pfam" id="PF13356">
    <property type="entry name" value="Arm-DNA-bind_3"/>
    <property type="match status" value="1"/>
</dbReference>
<dbReference type="Gene3D" id="1.10.150.130">
    <property type="match status" value="1"/>
</dbReference>
<keyword evidence="4" id="KW-0233">DNA recombination</keyword>
<evidence type="ECO:0000259" key="5">
    <source>
        <dbReference type="PROSITE" id="PS51898"/>
    </source>
</evidence>
<evidence type="ECO:0000313" key="6">
    <source>
        <dbReference type="EMBL" id="NOU51703.1"/>
    </source>
</evidence>
<sequence>MPNLTVKQVNILANGQHSKTSDGNGLSFVVPKRGEPYWSLRYTFNEKRREKSLGKFGQLTLAEARGEAEKIRALIRDGIDPLSTPSIESYVGMTFDLLFKDMYQHKILKRNKHPDIPRSKYENNVSSHIGHLKVEQVTAIHVRNILDTITNSGRPTVSNDVLGLLNQLFKHAIQLGITSNNPASAFSCKDAGGVEKPRKRVLSIEEIENAFSVFRKHSDSFTRDNYLVCCLLITLGVRKSELIQAPWKEFDLDNAVWHLPKARTKTESDISIPLPQQIVCWLEELKVRLSTSPSVRHL</sequence>
<dbReference type="InterPro" id="IPR011010">
    <property type="entry name" value="DNA_brk_join_enz"/>
</dbReference>
<dbReference type="Gene3D" id="1.10.443.10">
    <property type="entry name" value="Intergrase catalytic core"/>
    <property type="match status" value="1"/>
</dbReference>
<dbReference type="PROSITE" id="PS51898">
    <property type="entry name" value="TYR_RECOMBINASE"/>
    <property type="match status" value="1"/>
</dbReference>
<keyword evidence="7" id="KW-1185">Reference proteome</keyword>
<dbReference type="InterPro" id="IPR038488">
    <property type="entry name" value="Integrase_DNA-bd_sf"/>
</dbReference>
<dbReference type="InterPro" id="IPR013762">
    <property type="entry name" value="Integrase-like_cat_sf"/>
</dbReference>
<dbReference type="PANTHER" id="PTHR30629">
    <property type="entry name" value="PROPHAGE INTEGRASE"/>
    <property type="match status" value="1"/>
</dbReference>
<dbReference type="Pfam" id="PF22022">
    <property type="entry name" value="Phage_int_M"/>
    <property type="match status" value="1"/>
</dbReference>
<evidence type="ECO:0000256" key="3">
    <source>
        <dbReference type="ARBA" id="ARBA00023125"/>
    </source>
</evidence>
<dbReference type="GO" id="GO:0006310">
    <property type="term" value="P:DNA recombination"/>
    <property type="evidence" value="ECO:0007669"/>
    <property type="project" value="UniProtKB-KW"/>
</dbReference>
<dbReference type="InterPro" id="IPR010998">
    <property type="entry name" value="Integrase_recombinase_N"/>
</dbReference>
<dbReference type="AlphaFoldDB" id="A0A849VGR8"/>
<dbReference type="GO" id="GO:0015074">
    <property type="term" value="P:DNA integration"/>
    <property type="evidence" value="ECO:0007669"/>
    <property type="project" value="UniProtKB-KW"/>
</dbReference>
<proteinExistence type="inferred from homology"/>
<evidence type="ECO:0000256" key="2">
    <source>
        <dbReference type="ARBA" id="ARBA00022908"/>
    </source>
</evidence>
<dbReference type="Proteomes" id="UP000586305">
    <property type="component" value="Unassembled WGS sequence"/>
</dbReference>
<dbReference type="InterPro" id="IPR002104">
    <property type="entry name" value="Integrase_catalytic"/>
</dbReference>
<accession>A0A849VGR8</accession>
<dbReference type="SUPFAM" id="SSF56349">
    <property type="entry name" value="DNA breaking-rejoining enzymes"/>
    <property type="match status" value="1"/>
</dbReference>
<comment type="caution">
    <text evidence="6">The sequence shown here is derived from an EMBL/GenBank/DDBJ whole genome shotgun (WGS) entry which is preliminary data.</text>
</comment>
<evidence type="ECO:0000256" key="1">
    <source>
        <dbReference type="ARBA" id="ARBA00008857"/>
    </source>
</evidence>
<dbReference type="Pfam" id="PF00589">
    <property type="entry name" value="Phage_integrase"/>
    <property type="match status" value="1"/>
</dbReference>
<dbReference type="GO" id="GO:0003677">
    <property type="term" value="F:DNA binding"/>
    <property type="evidence" value="ECO:0007669"/>
    <property type="project" value="UniProtKB-KW"/>
</dbReference>
<keyword evidence="2" id="KW-0229">DNA integration</keyword>
<feature type="domain" description="Tyr recombinase" evidence="5">
    <location>
        <begin position="197"/>
        <end position="298"/>
    </location>
</feature>
<name>A0A849VGR8_9GAMM</name>
<organism evidence="6 7">
    <name type="scientific">Pseudoalteromonas caenipelagi</name>
    <dbReference type="NCBI Taxonomy" id="2726988"/>
    <lineage>
        <taxon>Bacteria</taxon>
        <taxon>Pseudomonadati</taxon>
        <taxon>Pseudomonadota</taxon>
        <taxon>Gammaproteobacteria</taxon>
        <taxon>Alteromonadales</taxon>
        <taxon>Pseudoalteromonadaceae</taxon>
        <taxon>Pseudoalteromonas</taxon>
    </lineage>
</organism>
<dbReference type="PANTHER" id="PTHR30629:SF2">
    <property type="entry name" value="PROPHAGE INTEGRASE INTS-RELATED"/>
    <property type="match status" value="1"/>
</dbReference>
<evidence type="ECO:0000256" key="4">
    <source>
        <dbReference type="ARBA" id="ARBA00023172"/>
    </source>
</evidence>
<evidence type="ECO:0000313" key="7">
    <source>
        <dbReference type="Proteomes" id="UP000586305"/>
    </source>
</evidence>
<dbReference type="InterPro" id="IPR050808">
    <property type="entry name" value="Phage_Integrase"/>
</dbReference>
<dbReference type="InterPro" id="IPR053876">
    <property type="entry name" value="Phage_int_M"/>
</dbReference>
<dbReference type="InterPro" id="IPR025166">
    <property type="entry name" value="Integrase_DNA_bind_dom"/>
</dbReference>
<dbReference type="Gene3D" id="3.30.160.390">
    <property type="entry name" value="Integrase, DNA-binding domain"/>
    <property type="match status" value="1"/>
</dbReference>
<gene>
    <name evidence="6" type="ORF">HG263_14295</name>
</gene>